<organism evidence="2 3">
    <name type="scientific">Biomphalaria pfeifferi</name>
    <name type="common">Bloodfluke planorb</name>
    <name type="synonym">Freshwater snail</name>
    <dbReference type="NCBI Taxonomy" id="112525"/>
    <lineage>
        <taxon>Eukaryota</taxon>
        <taxon>Metazoa</taxon>
        <taxon>Spiralia</taxon>
        <taxon>Lophotrochozoa</taxon>
        <taxon>Mollusca</taxon>
        <taxon>Gastropoda</taxon>
        <taxon>Heterobranchia</taxon>
        <taxon>Euthyneura</taxon>
        <taxon>Panpulmonata</taxon>
        <taxon>Hygrophila</taxon>
        <taxon>Lymnaeoidea</taxon>
        <taxon>Planorbidae</taxon>
        <taxon>Biomphalaria</taxon>
    </lineage>
</organism>
<accession>A0AAD8C6H1</accession>
<proteinExistence type="predicted"/>
<gene>
    <name evidence="2" type="ORF">Bpfe_003374</name>
</gene>
<dbReference type="Proteomes" id="UP001233172">
    <property type="component" value="Unassembled WGS sequence"/>
</dbReference>
<evidence type="ECO:0000313" key="3">
    <source>
        <dbReference type="Proteomes" id="UP001233172"/>
    </source>
</evidence>
<name>A0AAD8C6H1_BIOPF</name>
<feature type="coiled-coil region" evidence="1">
    <location>
        <begin position="220"/>
        <end position="304"/>
    </location>
</feature>
<sequence length="339" mass="39661">MCHDLHLDPLFTTIGHAIHYPHSAFLVKYLPYFSKCIPYEAIKKCDSMGNPFSKTENTVQTIKENAFRPPNLESPLSDAYYNSLLKDSIAELFVSYVIPMNILHVFHKYNRRVLVKQDLDFIKAQASSLGDVSASRSLLDRLVIYDDWFFCLQDSLRDSDVMLSHVAVQIENIKEDFDQQLMSQCAADIPQELESDTSRPKPFYNYSHYFKESMKLKVKLEHMIKEYDKEKERRKRCEDKLRELCPRADNSSAVSHQPSTSERFLLREENNNLQQELSDEKEKVKKLEQEILEKQSQLEYYRSINAMQGKRKGTTLRTLNCFPKTPEKKISFHQNGNHS</sequence>
<protein>
    <submittedName>
        <fullName evidence="2">Uncharacterized protein</fullName>
    </submittedName>
</protein>
<evidence type="ECO:0000256" key="1">
    <source>
        <dbReference type="SAM" id="Coils"/>
    </source>
</evidence>
<dbReference type="Gene3D" id="1.10.533.10">
    <property type="entry name" value="Death Domain, Fas"/>
    <property type="match status" value="1"/>
</dbReference>
<dbReference type="AlphaFoldDB" id="A0AAD8C6H1"/>
<evidence type="ECO:0000313" key="2">
    <source>
        <dbReference type="EMBL" id="KAK0067276.1"/>
    </source>
</evidence>
<reference evidence="2" key="1">
    <citation type="journal article" date="2023" name="PLoS Negl. Trop. Dis.">
        <title>A genome sequence for Biomphalaria pfeifferi, the major vector snail for the human-infecting parasite Schistosoma mansoni.</title>
        <authorList>
            <person name="Bu L."/>
            <person name="Lu L."/>
            <person name="Laidemitt M.R."/>
            <person name="Zhang S.M."/>
            <person name="Mutuku M."/>
            <person name="Mkoji G."/>
            <person name="Steinauer M."/>
            <person name="Loker E.S."/>
        </authorList>
    </citation>
    <scope>NUCLEOTIDE SEQUENCE</scope>
    <source>
        <strain evidence="2">KasaAsao</strain>
    </source>
</reference>
<comment type="caution">
    <text evidence="2">The sequence shown here is derived from an EMBL/GenBank/DDBJ whole genome shotgun (WGS) entry which is preliminary data.</text>
</comment>
<dbReference type="EMBL" id="JASAOG010000008">
    <property type="protein sequence ID" value="KAK0067276.1"/>
    <property type="molecule type" value="Genomic_DNA"/>
</dbReference>
<keyword evidence="1" id="KW-0175">Coiled coil</keyword>
<dbReference type="InterPro" id="IPR011029">
    <property type="entry name" value="DEATH-like_dom_sf"/>
</dbReference>
<keyword evidence="3" id="KW-1185">Reference proteome</keyword>
<reference evidence="2" key="2">
    <citation type="submission" date="2023-04" db="EMBL/GenBank/DDBJ databases">
        <authorList>
            <person name="Bu L."/>
            <person name="Lu L."/>
            <person name="Laidemitt M.R."/>
            <person name="Zhang S.M."/>
            <person name="Mutuku M."/>
            <person name="Mkoji G."/>
            <person name="Steinauer M."/>
            <person name="Loker E.S."/>
        </authorList>
    </citation>
    <scope>NUCLEOTIDE SEQUENCE</scope>
    <source>
        <strain evidence="2">KasaAsao</strain>
        <tissue evidence="2">Whole Snail</tissue>
    </source>
</reference>